<proteinExistence type="predicted"/>
<organism evidence="1 2">
    <name type="scientific">Gellertiella hungarica</name>
    <dbReference type="NCBI Taxonomy" id="1572859"/>
    <lineage>
        <taxon>Bacteria</taxon>
        <taxon>Pseudomonadati</taxon>
        <taxon>Pseudomonadota</taxon>
        <taxon>Alphaproteobacteria</taxon>
        <taxon>Hyphomicrobiales</taxon>
        <taxon>Rhizobiaceae</taxon>
        <taxon>Gellertiella</taxon>
    </lineage>
</organism>
<comment type="caution">
    <text evidence="1">The sequence shown here is derived from an EMBL/GenBank/DDBJ whole genome shotgun (WGS) entry which is preliminary data.</text>
</comment>
<gene>
    <name evidence="1" type="ORF">GGR23_004614</name>
</gene>
<evidence type="ECO:0000313" key="2">
    <source>
        <dbReference type="Proteomes" id="UP000528286"/>
    </source>
</evidence>
<dbReference type="PANTHER" id="PTHR41791">
    <property type="entry name" value="SSL7039 PROTEIN"/>
    <property type="match status" value="1"/>
</dbReference>
<name>A0A7W6J9P2_9HYPH</name>
<sequence>MKVVEYLDSAGRSPFADWFEELDAVAAAKVTVSLARMEAGNLSNVKTVGSGVLEYRIDFGPGYRVYFGREGDRLVILLAGGTKQRQQKDIATAHARWEDYKHRKKEG</sequence>
<dbReference type="PANTHER" id="PTHR41791:SF1">
    <property type="entry name" value="SSL7039 PROTEIN"/>
    <property type="match status" value="1"/>
</dbReference>
<dbReference type="InterPro" id="IPR009241">
    <property type="entry name" value="HigB-like"/>
</dbReference>
<protein>
    <submittedName>
        <fullName evidence="1">Putative addiction module killer protein</fullName>
    </submittedName>
</protein>
<dbReference type="AlphaFoldDB" id="A0A7W6J9P2"/>
<dbReference type="EMBL" id="JACIEZ010000022">
    <property type="protein sequence ID" value="MBB4067381.1"/>
    <property type="molecule type" value="Genomic_DNA"/>
</dbReference>
<keyword evidence="2" id="KW-1185">Reference proteome</keyword>
<dbReference type="PIRSF" id="PIRSF028744">
    <property type="entry name" value="Addict_mod_HI1419"/>
    <property type="match status" value="1"/>
</dbReference>
<dbReference type="RefSeq" id="WP_183368568.1">
    <property type="nucleotide sequence ID" value="NZ_JACIEZ010000022.1"/>
</dbReference>
<reference evidence="1 2" key="1">
    <citation type="submission" date="2020-08" db="EMBL/GenBank/DDBJ databases">
        <title>Genomic Encyclopedia of Type Strains, Phase IV (KMG-IV): sequencing the most valuable type-strain genomes for metagenomic binning, comparative biology and taxonomic classification.</title>
        <authorList>
            <person name="Goeker M."/>
        </authorList>
    </citation>
    <scope>NUCLEOTIDE SEQUENCE [LARGE SCALE GENOMIC DNA]</scope>
    <source>
        <strain evidence="1 2">DSM 29853</strain>
    </source>
</reference>
<dbReference type="NCBIfam" id="TIGR02683">
    <property type="entry name" value="upstrm_HI1419"/>
    <property type="match status" value="1"/>
</dbReference>
<dbReference type="Pfam" id="PF05973">
    <property type="entry name" value="Gp49"/>
    <property type="match status" value="1"/>
</dbReference>
<accession>A0A7W6J9P2</accession>
<dbReference type="Proteomes" id="UP000528286">
    <property type="component" value="Unassembled WGS sequence"/>
</dbReference>
<evidence type="ECO:0000313" key="1">
    <source>
        <dbReference type="EMBL" id="MBB4067381.1"/>
    </source>
</evidence>
<dbReference type="InterPro" id="IPR014056">
    <property type="entry name" value="TypeIITA-like_toxin_pred"/>
</dbReference>